<proteinExistence type="predicted"/>
<accession>A0ABQ8L806</accession>
<sequence>MDTWLKTGTLKKSRASGGEPSTSASFVELSTDHALENTEKHDRTDSEDNEQSEEAGTEKSSRDVRVKRIRPTQSEKMSRKLEELQKKKKKKKMHSHSGLTASKNAQKASYLVSYRMAKRGMAHTIGENLCLPVAKDMVNCMLGEKAAKTLDKIPLSNNTVARRIDLISGDILSQLISRIKKSEFFSLQVDESTDVANLSNLLVYVRYLFENTVHEDFLFCRPLATLKWAVSTKHFCCAQKCAGYHVERSCQEFLSSDVKFRNFFVHNPFPLSSCLQDDIWLQKLAYLADIFSTLNELNLSLQGLSTTVINTQGKVEALIKKLVFWVKWINTNSTECFPLLSDFLYDV</sequence>
<keyword evidence="3" id="KW-1185">Reference proteome</keyword>
<feature type="compositionally biased region" description="Basic and acidic residues" evidence="1">
    <location>
        <begin position="30"/>
        <end position="46"/>
    </location>
</feature>
<reference evidence="2 3" key="1">
    <citation type="submission" date="2022-01" db="EMBL/GenBank/DDBJ databases">
        <title>A high-quality chromosome-level genome assembly of rohu carp, Labeo rohita.</title>
        <authorList>
            <person name="Arick M.A. II"/>
            <person name="Hsu C.-Y."/>
            <person name="Magbanua Z."/>
            <person name="Pechanova O."/>
            <person name="Grover C."/>
            <person name="Miller E."/>
            <person name="Thrash A."/>
            <person name="Ezzel L."/>
            <person name="Alam S."/>
            <person name="Benzie J."/>
            <person name="Hamilton M."/>
            <person name="Karsi A."/>
            <person name="Lawrence M.L."/>
            <person name="Peterson D.G."/>
        </authorList>
    </citation>
    <scope>NUCLEOTIDE SEQUENCE [LARGE SCALE GENOMIC DNA]</scope>
    <source>
        <strain evidence="3">BAU-BD-2019</strain>
        <tissue evidence="2">Blood</tissue>
    </source>
</reference>
<name>A0ABQ8L806_LABRO</name>
<feature type="compositionally biased region" description="Basic and acidic residues" evidence="1">
    <location>
        <begin position="56"/>
        <end position="66"/>
    </location>
</feature>
<evidence type="ECO:0000256" key="1">
    <source>
        <dbReference type="SAM" id="MobiDB-lite"/>
    </source>
</evidence>
<feature type="compositionally biased region" description="Basic and acidic residues" evidence="1">
    <location>
        <begin position="76"/>
        <end position="85"/>
    </location>
</feature>
<organism evidence="2 3">
    <name type="scientific">Labeo rohita</name>
    <name type="common">Indian major carp</name>
    <name type="synonym">Cyprinus rohita</name>
    <dbReference type="NCBI Taxonomy" id="84645"/>
    <lineage>
        <taxon>Eukaryota</taxon>
        <taxon>Metazoa</taxon>
        <taxon>Chordata</taxon>
        <taxon>Craniata</taxon>
        <taxon>Vertebrata</taxon>
        <taxon>Euteleostomi</taxon>
        <taxon>Actinopterygii</taxon>
        <taxon>Neopterygii</taxon>
        <taxon>Teleostei</taxon>
        <taxon>Ostariophysi</taxon>
        <taxon>Cypriniformes</taxon>
        <taxon>Cyprinidae</taxon>
        <taxon>Labeoninae</taxon>
        <taxon>Labeonini</taxon>
        <taxon>Labeo</taxon>
    </lineage>
</organism>
<evidence type="ECO:0000313" key="2">
    <source>
        <dbReference type="EMBL" id="KAI2646868.1"/>
    </source>
</evidence>
<gene>
    <name evidence="2" type="ORF">H4Q32_023824</name>
</gene>
<feature type="compositionally biased region" description="Basic residues" evidence="1">
    <location>
        <begin position="86"/>
        <end position="95"/>
    </location>
</feature>
<dbReference type="PANTHER" id="PTHR45913">
    <property type="entry name" value="EPM2A-INTERACTING PROTEIN 1"/>
    <property type="match status" value="1"/>
</dbReference>
<evidence type="ECO:0000313" key="3">
    <source>
        <dbReference type="Proteomes" id="UP000830375"/>
    </source>
</evidence>
<dbReference type="PANTHER" id="PTHR45913:SF19">
    <property type="entry name" value="LOW QUALITY PROTEIN: ZINC FINGER BED DOMAIN-CONTAINING PROTEIN 5-LIKE"/>
    <property type="match status" value="1"/>
</dbReference>
<feature type="region of interest" description="Disordered" evidence="1">
    <location>
        <begin position="1"/>
        <end position="102"/>
    </location>
</feature>
<dbReference type="Proteomes" id="UP000830375">
    <property type="component" value="Unassembled WGS sequence"/>
</dbReference>
<comment type="caution">
    <text evidence="2">The sequence shown here is derived from an EMBL/GenBank/DDBJ whole genome shotgun (WGS) entry which is preliminary data.</text>
</comment>
<protein>
    <submittedName>
        <fullName evidence="2">Zinc finger BED domain-containing protein 5</fullName>
    </submittedName>
</protein>
<dbReference type="EMBL" id="JACTAM010000785">
    <property type="protein sequence ID" value="KAI2646868.1"/>
    <property type="molecule type" value="Genomic_DNA"/>
</dbReference>